<organism evidence="2 3">
    <name type="scientific">Labrys miyagiensis</name>
    <dbReference type="NCBI Taxonomy" id="346912"/>
    <lineage>
        <taxon>Bacteria</taxon>
        <taxon>Pseudomonadati</taxon>
        <taxon>Pseudomonadota</taxon>
        <taxon>Alphaproteobacteria</taxon>
        <taxon>Hyphomicrobiales</taxon>
        <taxon>Xanthobacteraceae</taxon>
        <taxon>Labrys</taxon>
    </lineage>
</organism>
<dbReference type="EMBL" id="BSPC01000052">
    <property type="protein sequence ID" value="GLS21680.1"/>
    <property type="molecule type" value="Genomic_DNA"/>
</dbReference>
<reference evidence="3" key="1">
    <citation type="journal article" date="2019" name="Int. J. Syst. Evol. Microbiol.">
        <title>The Global Catalogue of Microorganisms (GCM) 10K type strain sequencing project: providing services to taxonomists for standard genome sequencing and annotation.</title>
        <authorList>
            <consortium name="The Broad Institute Genomics Platform"/>
            <consortium name="The Broad Institute Genome Sequencing Center for Infectious Disease"/>
            <person name="Wu L."/>
            <person name="Ma J."/>
        </authorList>
    </citation>
    <scope>NUCLEOTIDE SEQUENCE [LARGE SCALE GENOMIC DNA]</scope>
    <source>
        <strain evidence="3">NBRC 101365</strain>
    </source>
</reference>
<comment type="caution">
    <text evidence="2">The sequence shown here is derived from an EMBL/GenBank/DDBJ whole genome shotgun (WGS) entry which is preliminary data.</text>
</comment>
<protein>
    <recommendedName>
        <fullName evidence="4">DUF2950 domain-containing protein</fullName>
    </recommendedName>
</protein>
<evidence type="ECO:0008006" key="4">
    <source>
        <dbReference type="Google" id="ProtNLM"/>
    </source>
</evidence>
<feature type="signal peptide" evidence="1">
    <location>
        <begin position="1"/>
        <end position="24"/>
    </location>
</feature>
<dbReference type="Pfam" id="PF11453">
    <property type="entry name" value="DUF2950"/>
    <property type="match status" value="1"/>
</dbReference>
<name>A0ABQ6CNG6_9HYPH</name>
<feature type="chain" id="PRO_5046495870" description="DUF2950 domain-containing protein" evidence="1">
    <location>
        <begin position="25"/>
        <end position="305"/>
    </location>
</feature>
<dbReference type="InterPro" id="IPR021556">
    <property type="entry name" value="DUF2950"/>
</dbReference>
<evidence type="ECO:0000256" key="1">
    <source>
        <dbReference type="SAM" id="SignalP"/>
    </source>
</evidence>
<dbReference type="Proteomes" id="UP001156882">
    <property type="component" value="Unassembled WGS sequence"/>
</dbReference>
<sequence>MFTLKQAMAGSLFSALLLVSSSQAGLAQQVFSSPQEAADALVNAARNPGSAALDDIFGTGARQILSAGDEEVDRERIADFLALADNGHSVVEERPGVATLLFGADGWRFPVPLREKDGKWTFDLAAGRQEIRNRAIGRNELTAIASCSAYVEAQREYYDQIRDDEPVQQYARRFISSPGRHDGLWWKPESPRDRSPLGDLIAAAAVERTSAKDSPTPYYGYIYRILTRQGAAAPGGAYGYIVGGRMLAGFALIAYPERWGETGVMTFLCDQQGQVYQRNLGPGTASEAARIDTFDPRPGWEAVHD</sequence>
<gene>
    <name evidence="2" type="ORF">GCM10007874_46970</name>
</gene>
<evidence type="ECO:0000313" key="3">
    <source>
        <dbReference type="Proteomes" id="UP001156882"/>
    </source>
</evidence>
<evidence type="ECO:0000313" key="2">
    <source>
        <dbReference type="EMBL" id="GLS21680.1"/>
    </source>
</evidence>
<keyword evidence="3" id="KW-1185">Reference proteome</keyword>
<keyword evidence="1" id="KW-0732">Signal</keyword>
<accession>A0ABQ6CNG6</accession>
<proteinExistence type="predicted"/>